<sequence>MAPEAKIKAEIAEQLPRHTPAAKVEAWLAARELPHSGLIDNTNLAHMGFDPETYEIKALIRGSAKPALVRTDMQLVFVFNRERRLIESRVTPVHTGP</sequence>
<gene>
    <name evidence="1" type="ORF">MTR66_19390</name>
</gene>
<dbReference type="Proteomes" id="UP001202281">
    <property type="component" value="Unassembled WGS sequence"/>
</dbReference>
<accession>A0ABT0BVF8</accession>
<comment type="caution">
    <text evidence="1">The sequence shown here is derived from an EMBL/GenBank/DDBJ whole genome shotgun (WGS) entry which is preliminary data.</text>
</comment>
<name>A0ABT0BVF8_9SPHN</name>
<proteinExistence type="predicted"/>
<dbReference type="EMBL" id="JALHLG010000055">
    <property type="protein sequence ID" value="MCJ2188970.1"/>
    <property type="molecule type" value="Genomic_DNA"/>
</dbReference>
<reference evidence="1 2" key="1">
    <citation type="submission" date="2022-04" db="EMBL/GenBank/DDBJ databases">
        <title>Identification of a novel bacterium isolated from mangrove sediments.</title>
        <authorList>
            <person name="Pan X."/>
        </authorList>
    </citation>
    <scope>NUCLEOTIDE SEQUENCE [LARGE SCALE GENOMIC DNA]</scope>
    <source>
        <strain evidence="1 2">B2638</strain>
    </source>
</reference>
<evidence type="ECO:0000313" key="1">
    <source>
        <dbReference type="EMBL" id="MCJ2188970.1"/>
    </source>
</evidence>
<dbReference type="RefSeq" id="WP_243924031.1">
    <property type="nucleotide sequence ID" value="NZ_JALHLG010000055.1"/>
</dbReference>
<organism evidence="1 2">
    <name type="scientific">Novosphingobium beihaiensis</name>
    <dbReference type="NCBI Taxonomy" id="2930389"/>
    <lineage>
        <taxon>Bacteria</taxon>
        <taxon>Pseudomonadati</taxon>
        <taxon>Pseudomonadota</taxon>
        <taxon>Alphaproteobacteria</taxon>
        <taxon>Sphingomonadales</taxon>
        <taxon>Sphingomonadaceae</taxon>
        <taxon>Novosphingobium</taxon>
    </lineage>
</organism>
<keyword evidence="2" id="KW-1185">Reference proteome</keyword>
<protein>
    <submittedName>
        <fullName evidence="1">Uncharacterized protein</fullName>
    </submittedName>
</protein>
<evidence type="ECO:0000313" key="2">
    <source>
        <dbReference type="Proteomes" id="UP001202281"/>
    </source>
</evidence>